<name>A0A0A7EJZ2_9GAMM</name>
<dbReference type="EMBL" id="CP009889">
    <property type="protein sequence ID" value="AIY66954.1"/>
    <property type="molecule type" value="Genomic_DNA"/>
</dbReference>
<dbReference type="STRING" id="1348114.OM33_17885"/>
<dbReference type="HOGENOM" id="CLU_1480840_0_0_6"/>
<keyword evidence="1" id="KW-1133">Transmembrane helix</keyword>
<keyword evidence="1" id="KW-0472">Membrane</keyword>
<reference evidence="2 3" key="1">
    <citation type="submission" date="2014-11" db="EMBL/GenBank/DDBJ databases">
        <title>Complete Genome Sequence of Pseudoalteromonas sp. Strain OCN003 Isolated from Kaneohe Bay, Oahu, Hawaii.</title>
        <authorList>
            <person name="Beurmann S."/>
            <person name="Videau P."/>
            <person name="Ushijima B."/>
            <person name="Smith A.M."/>
            <person name="Aeby G.S."/>
            <person name="Callahan S.M."/>
            <person name="Belcaid M."/>
        </authorList>
    </citation>
    <scope>NUCLEOTIDE SEQUENCE [LARGE SCALE GENOMIC DNA]</scope>
    <source>
        <strain evidence="2 3">OCN003</strain>
    </source>
</reference>
<gene>
    <name evidence="2" type="ORF">OM33_17885</name>
</gene>
<dbReference type="RefSeq" id="WP_040135610.1">
    <property type="nucleotide sequence ID" value="NZ_CP009889.1"/>
</dbReference>
<keyword evidence="1" id="KW-0812">Transmembrane</keyword>
<accession>A0A0A7EJZ2</accession>
<evidence type="ECO:0000313" key="2">
    <source>
        <dbReference type="EMBL" id="AIY66954.1"/>
    </source>
</evidence>
<dbReference type="eggNOG" id="ENOG5030SV6">
    <property type="taxonomic scope" value="Bacteria"/>
</dbReference>
<dbReference type="AlphaFoldDB" id="A0A0A7EJZ2"/>
<proteinExistence type="predicted"/>
<feature type="transmembrane region" description="Helical" evidence="1">
    <location>
        <begin position="77"/>
        <end position="102"/>
    </location>
</feature>
<keyword evidence="3" id="KW-1185">Reference proteome</keyword>
<protein>
    <submittedName>
        <fullName evidence="2">Uncharacterized protein</fullName>
    </submittedName>
</protein>
<evidence type="ECO:0000313" key="3">
    <source>
        <dbReference type="Proteomes" id="UP000030341"/>
    </source>
</evidence>
<dbReference type="KEGG" id="pseo:OM33_17885"/>
<feature type="transmembrane region" description="Helical" evidence="1">
    <location>
        <begin position="108"/>
        <end position="126"/>
    </location>
</feature>
<feature type="transmembrane region" description="Helical" evidence="1">
    <location>
        <begin position="138"/>
        <end position="162"/>
    </location>
</feature>
<dbReference type="Proteomes" id="UP000030341">
    <property type="component" value="Chromosome 2"/>
</dbReference>
<sequence length="182" mass="20469">MLKSKLIWSLTLLAALLQLSLLNGSGNHHTLTIYTFSTQPITITLFEWTPVLLMPAFVYLCLCAIQKRFQLQKQNRAHTTTLTLIGFVLSFNFGATIAGGTYFDFSDYAGLLLIALPFIAFFLKAYRAECILGFALSLSWVFGTLSAITYSLVAALVCFALYKLRIYTLHCHRQNSEHIEIN</sequence>
<dbReference type="OrthoDB" id="10007545at2"/>
<feature type="transmembrane region" description="Helical" evidence="1">
    <location>
        <begin position="48"/>
        <end position="65"/>
    </location>
</feature>
<organism evidence="2 3">
    <name type="scientific">Pseudoalteromonas piratica</name>
    <dbReference type="NCBI Taxonomy" id="1348114"/>
    <lineage>
        <taxon>Bacteria</taxon>
        <taxon>Pseudomonadati</taxon>
        <taxon>Pseudomonadota</taxon>
        <taxon>Gammaproteobacteria</taxon>
        <taxon>Alteromonadales</taxon>
        <taxon>Pseudoalteromonadaceae</taxon>
        <taxon>Pseudoalteromonas</taxon>
    </lineage>
</organism>
<evidence type="ECO:0000256" key="1">
    <source>
        <dbReference type="SAM" id="Phobius"/>
    </source>
</evidence>